<evidence type="ECO:0000256" key="3">
    <source>
        <dbReference type="ARBA" id="ARBA00023110"/>
    </source>
</evidence>
<keyword evidence="4 5" id="KW-0413">Isomerase</keyword>
<dbReference type="EC" id="5.2.1.8" evidence="2 5"/>
<dbReference type="Pfam" id="PF00254">
    <property type="entry name" value="FKBP_C"/>
    <property type="match status" value="1"/>
</dbReference>
<evidence type="ECO:0000313" key="8">
    <source>
        <dbReference type="EMBL" id="KIO29403.1"/>
    </source>
</evidence>
<reference evidence="9" key="2">
    <citation type="submission" date="2015-01" db="EMBL/GenBank/DDBJ databases">
        <title>Evolutionary Origins and Diversification of the Mycorrhizal Mutualists.</title>
        <authorList>
            <consortium name="DOE Joint Genome Institute"/>
            <consortium name="Mycorrhizal Genomics Consortium"/>
            <person name="Kohler A."/>
            <person name="Kuo A."/>
            <person name="Nagy L.G."/>
            <person name="Floudas D."/>
            <person name="Copeland A."/>
            <person name="Barry K.W."/>
            <person name="Cichocki N."/>
            <person name="Veneault-Fourrey C."/>
            <person name="LaButti K."/>
            <person name="Lindquist E.A."/>
            <person name="Lipzen A."/>
            <person name="Lundell T."/>
            <person name="Morin E."/>
            <person name="Murat C."/>
            <person name="Riley R."/>
            <person name="Ohm R."/>
            <person name="Sun H."/>
            <person name="Tunlid A."/>
            <person name="Henrissat B."/>
            <person name="Grigoriev I.V."/>
            <person name="Hibbett D.S."/>
            <person name="Martin F."/>
        </authorList>
    </citation>
    <scope>NUCLEOTIDE SEQUENCE [LARGE SCALE GENOMIC DNA]</scope>
    <source>
        <strain evidence="9">MUT 4182</strain>
    </source>
</reference>
<organism evidence="8 9">
    <name type="scientific">Tulasnella calospora MUT 4182</name>
    <dbReference type="NCBI Taxonomy" id="1051891"/>
    <lineage>
        <taxon>Eukaryota</taxon>
        <taxon>Fungi</taxon>
        <taxon>Dikarya</taxon>
        <taxon>Basidiomycota</taxon>
        <taxon>Agaricomycotina</taxon>
        <taxon>Agaricomycetes</taxon>
        <taxon>Cantharellales</taxon>
        <taxon>Tulasnellaceae</taxon>
        <taxon>Tulasnella</taxon>
    </lineage>
</organism>
<feature type="chain" id="PRO_5002166533" description="peptidylprolyl isomerase" evidence="6">
    <location>
        <begin position="25"/>
        <end position="150"/>
    </location>
</feature>
<evidence type="ECO:0000256" key="5">
    <source>
        <dbReference type="PROSITE-ProRule" id="PRU00277"/>
    </source>
</evidence>
<reference evidence="8 9" key="1">
    <citation type="submission" date="2014-04" db="EMBL/GenBank/DDBJ databases">
        <authorList>
            <consortium name="DOE Joint Genome Institute"/>
            <person name="Kuo A."/>
            <person name="Girlanda M."/>
            <person name="Perotto S."/>
            <person name="Kohler A."/>
            <person name="Nagy L.G."/>
            <person name="Floudas D."/>
            <person name="Copeland A."/>
            <person name="Barry K.W."/>
            <person name="Cichocki N."/>
            <person name="Veneault-Fourrey C."/>
            <person name="LaButti K."/>
            <person name="Lindquist E.A."/>
            <person name="Lipzen A."/>
            <person name="Lundell T."/>
            <person name="Morin E."/>
            <person name="Murat C."/>
            <person name="Sun H."/>
            <person name="Tunlid A."/>
            <person name="Henrissat B."/>
            <person name="Grigoriev I.V."/>
            <person name="Hibbett D.S."/>
            <person name="Martin F."/>
            <person name="Nordberg H.P."/>
            <person name="Cantor M.N."/>
            <person name="Hua S.X."/>
        </authorList>
    </citation>
    <scope>NUCLEOTIDE SEQUENCE [LARGE SCALE GENOMIC DNA]</scope>
    <source>
        <strain evidence="8 9">MUT 4182</strain>
    </source>
</reference>
<comment type="catalytic activity">
    <reaction evidence="1 5">
        <text>[protein]-peptidylproline (omega=180) = [protein]-peptidylproline (omega=0)</text>
        <dbReference type="Rhea" id="RHEA:16237"/>
        <dbReference type="Rhea" id="RHEA-COMP:10747"/>
        <dbReference type="Rhea" id="RHEA-COMP:10748"/>
        <dbReference type="ChEBI" id="CHEBI:83833"/>
        <dbReference type="ChEBI" id="CHEBI:83834"/>
        <dbReference type="EC" id="5.2.1.8"/>
    </reaction>
</comment>
<dbReference type="Gene3D" id="3.10.50.40">
    <property type="match status" value="1"/>
</dbReference>
<gene>
    <name evidence="8" type="ORF">M407DRAFT_242631</name>
</gene>
<evidence type="ECO:0000259" key="7">
    <source>
        <dbReference type="PROSITE" id="PS50059"/>
    </source>
</evidence>
<keyword evidence="9" id="KW-1185">Reference proteome</keyword>
<evidence type="ECO:0000256" key="2">
    <source>
        <dbReference type="ARBA" id="ARBA00013194"/>
    </source>
</evidence>
<dbReference type="EMBL" id="KN822983">
    <property type="protein sequence ID" value="KIO29403.1"/>
    <property type="molecule type" value="Genomic_DNA"/>
</dbReference>
<evidence type="ECO:0000256" key="4">
    <source>
        <dbReference type="ARBA" id="ARBA00023235"/>
    </source>
</evidence>
<feature type="signal peptide" evidence="6">
    <location>
        <begin position="1"/>
        <end position="24"/>
    </location>
</feature>
<dbReference type="InterPro" id="IPR001179">
    <property type="entry name" value="PPIase_FKBP_dom"/>
</dbReference>
<evidence type="ECO:0000256" key="1">
    <source>
        <dbReference type="ARBA" id="ARBA00000971"/>
    </source>
</evidence>
<dbReference type="OrthoDB" id="1902587at2759"/>
<dbReference type="PANTHER" id="PTHR45779:SF7">
    <property type="entry name" value="PEPTIDYLPROLYL ISOMERASE"/>
    <property type="match status" value="1"/>
</dbReference>
<sequence>MRSVFAIVFAVSAALMASASETKAAPTELVIDKTYVPKECPITSRKGDKLSMHYRGTLFDTGKKFDSSRDRNQPFEFTLGVGQVIKGWDEGLNDMCVGEKRLLTIPSDKAYGDRGFPPVIPEKATLVFDVELLGIKNREPTKEEATKEEL</sequence>
<keyword evidence="6" id="KW-0732">Signal</keyword>
<dbReference type="PANTHER" id="PTHR45779">
    <property type="entry name" value="PEPTIDYLPROLYL ISOMERASE"/>
    <property type="match status" value="1"/>
</dbReference>
<dbReference type="InterPro" id="IPR046357">
    <property type="entry name" value="PPIase_dom_sf"/>
</dbReference>
<dbReference type="STRING" id="1051891.A0A0C3L6D6"/>
<proteinExistence type="predicted"/>
<dbReference type="InterPro" id="IPR044609">
    <property type="entry name" value="FKBP2/11"/>
</dbReference>
<accession>A0A0C3L6D6</accession>
<keyword evidence="3 5" id="KW-0697">Rotamase</keyword>
<feature type="domain" description="PPIase FKBP-type" evidence="7">
    <location>
        <begin position="47"/>
        <end position="136"/>
    </location>
</feature>
<dbReference type="HOGENOM" id="CLU_013615_8_2_1"/>
<evidence type="ECO:0000256" key="6">
    <source>
        <dbReference type="SAM" id="SignalP"/>
    </source>
</evidence>
<dbReference type="GO" id="GO:0003755">
    <property type="term" value="F:peptidyl-prolyl cis-trans isomerase activity"/>
    <property type="evidence" value="ECO:0007669"/>
    <property type="project" value="UniProtKB-KW"/>
</dbReference>
<dbReference type="GO" id="GO:0005783">
    <property type="term" value="C:endoplasmic reticulum"/>
    <property type="evidence" value="ECO:0007669"/>
    <property type="project" value="TreeGrafter"/>
</dbReference>
<dbReference type="SUPFAM" id="SSF54534">
    <property type="entry name" value="FKBP-like"/>
    <property type="match status" value="1"/>
</dbReference>
<dbReference type="FunFam" id="3.10.50.40:FF:000006">
    <property type="entry name" value="Peptidyl-prolyl cis-trans isomerase"/>
    <property type="match status" value="1"/>
</dbReference>
<name>A0A0C3L6D6_9AGAM</name>
<dbReference type="AlphaFoldDB" id="A0A0C3L6D6"/>
<evidence type="ECO:0000313" key="9">
    <source>
        <dbReference type="Proteomes" id="UP000054248"/>
    </source>
</evidence>
<dbReference type="Proteomes" id="UP000054248">
    <property type="component" value="Unassembled WGS sequence"/>
</dbReference>
<dbReference type="PROSITE" id="PS50059">
    <property type="entry name" value="FKBP_PPIASE"/>
    <property type="match status" value="1"/>
</dbReference>
<protein>
    <recommendedName>
        <fullName evidence="2 5">peptidylprolyl isomerase</fullName>
        <ecNumber evidence="2 5">5.2.1.8</ecNumber>
    </recommendedName>
</protein>